<dbReference type="InterPro" id="IPR058110">
    <property type="entry name" value="GCG_CRPN_dom"/>
</dbReference>
<dbReference type="eggNOG" id="ENOG502ZEVW">
    <property type="taxonomic scope" value="Bacteria"/>
</dbReference>
<proteinExistence type="predicted"/>
<feature type="chain" id="PRO_5002884775" evidence="1">
    <location>
        <begin position="23"/>
        <end position="108"/>
    </location>
</feature>
<name>B9JGY6_RHIR8</name>
<evidence type="ECO:0000313" key="3">
    <source>
        <dbReference type="Proteomes" id="UP000001600"/>
    </source>
</evidence>
<reference evidence="2 3" key="1">
    <citation type="journal article" date="2009" name="J. Bacteriol.">
        <title>Genome sequences of three Agrobacterium biovars help elucidate the evolution of multichromosome genomes in bacteria.</title>
        <authorList>
            <person name="Slater S.C."/>
            <person name="Goldman B.S."/>
            <person name="Goodner B."/>
            <person name="Setubal J.C."/>
            <person name="Farrand S.K."/>
            <person name="Nester E.W."/>
            <person name="Burr T.J."/>
            <person name="Banta L."/>
            <person name="Dickerman A.W."/>
            <person name="Paulsen I."/>
            <person name="Otten L."/>
            <person name="Suen G."/>
            <person name="Welch R."/>
            <person name="Almeida N.F."/>
            <person name="Arnold F."/>
            <person name="Burton O.T."/>
            <person name="Du Z."/>
            <person name="Ewing A."/>
            <person name="Godsy E."/>
            <person name="Heisel S."/>
            <person name="Houmiel K.L."/>
            <person name="Jhaveri J."/>
            <person name="Lu J."/>
            <person name="Miller N.M."/>
            <person name="Norton S."/>
            <person name="Chen Q."/>
            <person name="Phoolcharoen W."/>
            <person name="Ohlin V."/>
            <person name="Ondrusek D."/>
            <person name="Pride N."/>
            <person name="Stricklin S.L."/>
            <person name="Sun J."/>
            <person name="Wheeler C."/>
            <person name="Wilson L."/>
            <person name="Zhu H."/>
            <person name="Wood D.W."/>
        </authorList>
    </citation>
    <scope>NUCLEOTIDE SEQUENCE [LARGE SCALE GENOMIC DNA]</scope>
    <source>
        <strain evidence="3">K84 / ATCC BAA-868</strain>
    </source>
</reference>
<dbReference type="HOGENOM" id="CLU_2275220_0_0_5"/>
<sequence length="108" mass="12320">MRLSVFAIAAVLGGLAVSSAEAMPVSATGSIPAVVRTAAEAPVVKVDYACGRGWRLTRWGECRPRRWGPPRGYGYYRPAPPPPWGYYGHRPHRDRWERDGWRERRRDW</sequence>
<dbReference type="KEGG" id="ara:Arad_0244"/>
<organism evidence="2 3">
    <name type="scientific">Rhizobium rhizogenes (strain K84 / ATCC BAA-868)</name>
    <name type="common">Agrobacterium radiobacter</name>
    <dbReference type="NCBI Taxonomy" id="311403"/>
    <lineage>
        <taxon>Bacteria</taxon>
        <taxon>Pseudomonadati</taxon>
        <taxon>Pseudomonadota</taxon>
        <taxon>Alphaproteobacteria</taxon>
        <taxon>Hyphomicrobiales</taxon>
        <taxon>Rhizobiaceae</taxon>
        <taxon>Rhizobium/Agrobacterium group</taxon>
        <taxon>Rhizobium</taxon>
    </lineage>
</organism>
<accession>B9JGY6</accession>
<dbReference type="RefSeq" id="WP_012650724.1">
    <property type="nucleotide sequence ID" value="NC_011985.1"/>
</dbReference>
<dbReference type="AlphaFoldDB" id="B9JGY6"/>
<dbReference type="EMBL" id="CP000628">
    <property type="protein sequence ID" value="ACM24982.1"/>
    <property type="molecule type" value="Genomic_DNA"/>
</dbReference>
<protein>
    <submittedName>
        <fullName evidence="2">Uncharacterized protein</fullName>
    </submittedName>
</protein>
<dbReference type="Proteomes" id="UP000001600">
    <property type="component" value="Chromosome 1"/>
</dbReference>
<keyword evidence="1" id="KW-0732">Signal</keyword>
<evidence type="ECO:0000313" key="2">
    <source>
        <dbReference type="EMBL" id="ACM24982.1"/>
    </source>
</evidence>
<feature type="signal peptide" evidence="1">
    <location>
        <begin position="1"/>
        <end position="22"/>
    </location>
</feature>
<evidence type="ECO:0000256" key="1">
    <source>
        <dbReference type="SAM" id="SignalP"/>
    </source>
</evidence>
<dbReference type="NCBIfam" id="NF047412">
    <property type="entry name" value="sig_GCG_CRPN_rpt"/>
    <property type="match status" value="1"/>
</dbReference>
<gene>
    <name evidence="2" type="ordered locus">Arad_0244</name>
</gene>